<evidence type="ECO:0000313" key="7">
    <source>
        <dbReference type="Proteomes" id="UP000681075"/>
    </source>
</evidence>
<sequence>MPFRDWSNLATTDFAEGRLSNAVALLPLAATEQHGPHLPLGTDAIIGDGVVAAAAGLLKSDPVQVLRLPTQPIGLSPEHAAFPGTLTLEPATVLAAWTDIATSVRAAGIERLVLFNTHGGQEGLLPSLAATLRSRLGMIAVYCSRGGFGRPAGLIPDEEAAIGLHAGLVETSLMLALAPDLVRRDQAQNFTSRGSDLAGRAFTTHGRSGWGWAAQDLNPAGAMGNAAGATEAIGQALLAHAADGLARLLRDVAGFKPYG</sequence>
<dbReference type="RefSeq" id="WP_420242252.1">
    <property type="nucleotide sequence ID" value="NZ_BOPV01000001.1"/>
</dbReference>
<dbReference type="Gene3D" id="3.40.50.10310">
    <property type="entry name" value="Creatininase"/>
    <property type="match status" value="1"/>
</dbReference>
<dbReference type="Pfam" id="PF02633">
    <property type="entry name" value="Creatininase"/>
    <property type="match status" value="1"/>
</dbReference>
<dbReference type="PANTHER" id="PTHR35005">
    <property type="entry name" value="3-DEHYDRO-SCYLLO-INOSOSE HYDROLASE"/>
    <property type="match status" value="1"/>
</dbReference>
<reference evidence="6" key="1">
    <citation type="submission" date="2021-02" db="EMBL/GenBank/DDBJ databases">
        <title>Genome sequence of Rhodospirillales sp. strain TMPK1 isolated from soil.</title>
        <authorList>
            <person name="Nakai R."/>
            <person name="Kusada H."/>
            <person name="Tamaki H."/>
        </authorList>
    </citation>
    <scope>NUCLEOTIDE SEQUENCE</scope>
    <source>
        <strain evidence="6">TMPK1</strain>
    </source>
</reference>
<name>A0A8S8X8W6_9PROT</name>
<dbReference type="GO" id="GO:0009231">
    <property type="term" value="P:riboflavin biosynthetic process"/>
    <property type="evidence" value="ECO:0007669"/>
    <property type="project" value="TreeGrafter"/>
</dbReference>
<comment type="similarity">
    <text evidence="5">Belongs to the creatininase superfamily.</text>
</comment>
<evidence type="ECO:0000313" key="6">
    <source>
        <dbReference type="EMBL" id="GIL39154.1"/>
    </source>
</evidence>
<proteinExistence type="inferred from homology"/>
<dbReference type="SUPFAM" id="SSF102215">
    <property type="entry name" value="Creatininase"/>
    <property type="match status" value="1"/>
</dbReference>
<keyword evidence="2" id="KW-0479">Metal-binding</keyword>
<dbReference type="GO" id="GO:0016811">
    <property type="term" value="F:hydrolase activity, acting on carbon-nitrogen (but not peptide) bonds, in linear amides"/>
    <property type="evidence" value="ECO:0007669"/>
    <property type="project" value="TreeGrafter"/>
</dbReference>
<keyword evidence="7" id="KW-1185">Reference proteome</keyword>
<dbReference type="Proteomes" id="UP000681075">
    <property type="component" value="Unassembled WGS sequence"/>
</dbReference>
<evidence type="ECO:0000256" key="4">
    <source>
        <dbReference type="ARBA" id="ARBA00022833"/>
    </source>
</evidence>
<comment type="cofactor">
    <cofactor evidence="1">
        <name>Zn(2+)</name>
        <dbReference type="ChEBI" id="CHEBI:29105"/>
    </cofactor>
</comment>
<evidence type="ECO:0000256" key="3">
    <source>
        <dbReference type="ARBA" id="ARBA00022801"/>
    </source>
</evidence>
<dbReference type="EMBL" id="BOPV01000001">
    <property type="protein sequence ID" value="GIL39154.1"/>
    <property type="molecule type" value="Genomic_DNA"/>
</dbReference>
<dbReference type="PANTHER" id="PTHR35005:SF1">
    <property type="entry name" value="2-AMINO-5-FORMYLAMINO-6-RIBOSYLAMINOPYRIMIDIN-4(3H)-ONE 5'-MONOPHOSPHATE DEFORMYLASE"/>
    <property type="match status" value="1"/>
</dbReference>
<dbReference type="GO" id="GO:0046872">
    <property type="term" value="F:metal ion binding"/>
    <property type="evidence" value="ECO:0007669"/>
    <property type="project" value="UniProtKB-KW"/>
</dbReference>
<gene>
    <name evidence="6" type="ORF">TMPK1_13910</name>
</gene>
<keyword evidence="3" id="KW-0378">Hydrolase</keyword>
<evidence type="ECO:0000256" key="5">
    <source>
        <dbReference type="ARBA" id="ARBA00024029"/>
    </source>
</evidence>
<evidence type="ECO:0000256" key="2">
    <source>
        <dbReference type="ARBA" id="ARBA00022723"/>
    </source>
</evidence>
<keyword evidence="4" id="KW-0862">Zinc</keyword>
<accession>A0A8S8X8W6</accession>
<dbReference type="InterPro" id="IPR003785">
    <property type="entry name" value="Creatininase/forma_Hydrolase"/>
</dbReference>
<organism evidence="6 7">
    <name type="scientific">Roseiterribacter gracilis</name>
    <dbReference type="NCBI Taxonomy" id="2812848"/>
    <lineage>
        <taxon>Bacteria</taxon>
        <taxon>Pseudomonadati</taxon>
        <taxon>Pseudomonadota</taxon>
        <taxon>Alphaproteobacteria</taxon>
        <taxon>Rhodospirillales</taxon>
        <taxon>Roseiterribacteraceae</taxon>
        <taxon>Roseiterribacter</taxon>
    </lineage>
</organism>
<protein>
    <submittedName>
        <fullName evidence="6">Creatininase</fullName>
    </submittedName>
</protein>
<comment type="caution">
    <text evidence="6">The sequence shown here is derived from an EMBL/GenBank/DDBJ whole genome shotgun (WGS) entry which is preliminary data.</text>
</comment>
<dbReference type="InterPro" id="IPR024087">
    <property type="entry name" value="Creatininase-like_sf"/>
</dbReference>
<dbReference type="AlphaFoldDB" id="A0A8S8X8W6"/>
<evidence type="ECO:0000256" key="1">
    <source>
        <dbReference type="ARBA" id="ARBA00001947"/>
    </source>
</evidence>